<sequence>MLEAATGRGCQHCEPGVPVEKIKSRAGLIHICLECVRLWFPRKSVDWWEERHAPFADHASNAIKIANKKAYDQAVSAVLLGS</sequence>
<gene>
    <name evidence="1" type="ORF">LCGC14_2409970</name>
</gene>
<name>A0A0F9CEX3_9ZZZZ</name>
<evidence type="ECO:0008006" key="2">
    <source>
        <dbReference type="Google" id="ProtNLM"/>
    </source>
</evidence>
<dbReference type="AlphaFoldDB" id="A0A0F9CEX3"/>
<accession>A0A0F9CEX3</accession>
<evidence type="ECO:0000313" key="1">
    <source>
        <dbReference type="EMBL" id="KKL24972.1"/>
    </source>
</evidence>
<comment type="caution">
    <text evidence="1">The sequence shown here is derived from an EMBL/GenBank/DDBJ whole genome shotgun (WGS) entry which is preliminary data.</text>
</comment>
<organism evidence="1">
    <name type="scientific">marine sediment metagenome</name>
    <dbReference type="NCBI Taxonomy" id="412755"/>
    <lineage>
        <taxon>unclassified sequences</taxon>
        <taxon>metagenomes</taxon>
        <taxon>ecological metagenomes</taxon>
    </lineage>
</organism>
<reference evidence="1" key="1">
    <citation type="journal article" date="2015" name="Nature">
        <title>Complex archaea that bridge the gap between prokaryotes and eukaryotes.</title>
        <authorList>
            <person name="Spang A."/>
            <person name="Saw J.H."/>
            <person name="Jorgensen S.L."/>
            <person name="Zaremba-Niedzwiedzka K."/>
            <person name="Martijn J."/>
            <person name="Lind A.E."/>
            <person name="van Eijk R."/>
            <person name="Schleper C."/>
            <person name="Guy L."/>
            <person name="Ettema T.J."/>
        </authorList>
    </citation>
    <scope>NUCLEOTIDE SEQUENCE</scope>
</reference>
<dbReference type="EMBL" id="LAZR01036389">
    <property type="protein sequence ID" value="KKL24972.1"/>
    <property type="molecule type" value="Genomic_DNA"/>
</dbReference>
<proteinExistence type="predicted"/>
<protein>
    <recommendedName>
        <fullName evidence="2">Transcription factor zinc-finger domain-containing protein</fullName>
    </recommendedName>
</protein>